<dbReference type="Gene3D" id="2.40.40.10">
    <property type="entry name" value="RlpA-like domain"/>
    <property type="match status" value="1"/>
</dbReference>
<dbReference type="Pfam" id="PF03330">
    <property type="entry name" value="DPBB_1"/>
    <property type="match status" value="1"/>
</dbReference>
<feature type="signal peptide" evidence="2">
    <location>
        <begin position="1"/>
        <end position="19"/>
    </location>
</feature>
<name>A0A9P6UYY7_9FUNG</name>
<evidence type="ECO:0000313" key="4">
    <source>
        <dbReference type="EMBL" id="KAG0326934.1"/>
    </source>
</evidence>
<sequence length="132" mass="13628">MTVIFKFVILAATALGAFAAPVSPSTPETVSAAAANTFQGRGTWFTDSVGSCGTPFNTNDLIVAMNGEQMGGTAQCGRKVLISANGKSVEATVVDTCPSQFCAFGALDLSQAAFKQLAPLSQGVIQLSWKFV</sequence>
<dbReference type="CDD" id="cd22191">
    <property type="entry name" value="DPBB_RlpA_EXP_N-like"/>
    <property type="match status" value="1"/>
</dbReference>
<dbReference type="InterPro" id="IPR036908">
    <property type="entry name" value="RlpA-like_sf"/>
</dbReference>
<evidence type="ECO:0000313" key="5">
    <source>
        <dbReference type="Proteomes" id="UP000738325"/>
    </source>
</evidence>
<organism evidence="4 5">
    <name type="scientific">Dissophora globulifera</name>
    <dbReference type="NCBI Taxonomy" id="979702"/>
    <lineage>
        <taxon>Eukaryota</taxon>
        <taxon>Fungi</taxon>
        <taxon>Fungi incertae sedis</taxon>
        <taxon>Mucoromycota</taxon>
        <taxon>Mortierellomycotina</taxon>
        <taxon>Mortierellomycetes</taxon>
        <taxon>Mortierellales</taxon>
        <taxon>Mortierellaceae</taxon>
        <taxon>Dissophora</taxon>
    </lineage>
</organism>
<dbReference type="PANTHER" id="PTHR31836:SF28">
    <property type="entry name" value="SRCR DOMAIN-CONTAINING PROTEIN-RELATED"/>
    <property type="match status" value="1"/>
</dbReference>
<feature type="chain" id="PRO_5040429759" description="RlpA-like protein double-psi beta-barrel domain-containing protein" evidence="2">
    <location>
        <begin position="20"/>
        <end position="132"/>
    </location>
</feature>
<evidence type="ECO:0000256" key="1">
    <source>
        <dbReference type="ARBA" id="ARBA00022729"/>
    </source>
</evidence>
<feature type="domain" description="RlpA-like protein double-psi beta-barrel" evidence="3">
    <location>
        <begin position="38"/>
        <end position="127"/>
    </location>
</feature>
<proteinExistence type="predicted"/>
<evidence type="ECO:0000259" key="3">
    <source>
        <dbReference type="Pfam" id="PF03330"/>
    </source>
</evidence>
<keyword evidence="1 2" id="KW-0732">Signal</keyword>
<dbReference type="AlphaFoldDB" id="A0A9P6UYY7"/>
<dbReference type="InterPro" id="IPR009009">
    <property type="entry name" value="RlpA-like_DPBB"/>
</dbReference>
<evidence type="ECO:0000256" key="2">
    <source>
        <dbReference type="SAM" id="SignalP"/>
    </source>
</evidence>
<dbReference type="SUPFAM" id="SSF50685">
    <property type="entry name" value="Barwin-like endoglucanases"/>
    <property type="match status" value="1"/>
</dbReference>
<dbReference type="InterPro" id="IPR051477">
    <property type="entry name" value="Expansin_CellWall"/>
</dbReference>
<dbReference type="Proteomes" id="UP000738325">
    <property type="component" value="Unassembled WGS sequence"/>
</dbReference>
<dbReference type="EMBL" id="JAAAIP010000069">
    <property type="protein sequence ID" value="KAG0326934.1"/>
    <property type="molecule type" value="Genomic_DNA"/>
</dbReference>
<dbReference type="PANTHER" id="PTHR31836">
    <property type="match status" value="1"/>
</dbReference>
<accession>A0A9P6UYY7</accession>
<reference evidence="4" key="1">
    <citation type="journal article" date="2020" name="Fungal Divers.">
        <title>Resolving the Mortierellaceae phylogeny through synthesis of multi-gene phylogenetics and phylogenomics.</title>
        <authorList>
            <person name="Vandepol N."/>
            <person name="Liber J."/>
            <person name="Desiro A."/>
            <person name="Na H."/>
            <person name="Kennedy M."/>
            <person name="Barry K."/>
            <person name="Grigoriev I.V."/>
            <person name="Miller A.N."/>
            <person name="O'Donnell K."/>
            <person name="Stajich J.E."/>
            <person name="Bonito G."/>
        </authorList>
    </citation>
    <scope>NUCLEOTIDE SEQUENCE</scope>
    <source>
        <strain evidence="4">REB-010B</strain>
    </source>
</reference>
<keyword evidence="5" id="KW-1185">Reference proteome</keyword>
<comment type="caution">
    <text evidence="4">The sequence shown here is derived from an EMBL/GenBank/DDBJ whole genome shotgun (WGS) entry which is preliminary data.</text>
</comment>
<gene>
    <name evidence="4" type="ORF">BGZ99_008698</name>
</gene>
<protein>
    <recommendedName>
        <fullName evidence="3">RlpA-like protein double-psi beta-barrel domain-containing protein</fullName>
    </recommendedName>
</protein>
<dbReference type="OrthoDB" id="623670at2759"/>